<evidence type="ECO:0000256" key="2">
    <source>
        <dbReference type="SAM" id="Phobius"/>
    </source>
</evidence>
<dbReference type="OrthoDB" id="5372757at2"/>
<feature type="region of interest" description="Disordered" evidence="1">
    <location>
        <begin position="89"/>
        <end position="119"/>
    </location>
</feature>
<dbReference type="Proteomes" id="UP000256695">
    <property type="component" value="Unassembled WGS sequence"/>
</dbReference>
<protein>
    <recommendedName>
        <fullName evidence="5">TonB C-terminal domain-containing protein</fullName>
    </recommendedName>
</protein>
<accession>A0A3D8JAZ4</accession>
<gene>
    <name evidence="3" type="ORF">CQA57_01035</name>
</gene>
<sequence>MSKKSFFYLTGSFSFLVYIALLFMIFGLINLKQADKFIVKTDTQFEQIIPIEALIEQEMQPKQVDLQSKPKIEEEKEEVQESQKLPGLKDLFSDIPDWSEDTRKQKEEQARIKKEQQKRHQEQLKIQQEMLKQQQEQIKNLQSSLQNTNRALEEINTSIDIKTDIPPNQDKGLHDEWVEKIYRILYENWDFSFYQRTVISVLINITSSGSFSYKILKYSQYDDYNQKIQVLLKRLEEVKMPPYPNGKSINIVVNFKSRVQDE</sequence>
<evidence type="ECO:0000313" key="3">
    <source>
        <dbReference type="EMBL" id="RDU74667.1"/>
    </source>
</evidence>
<feature type="compositionally biased region" description="Basic and acidic residues" evidence="1">
    <location>
        <begin position="100"/>
        <end position="119"/>
    </location>
</feature>
<dbReference type="RefSeq" id="WP_115578375.1">
    <property type="nucleotide sequence ID" value="NZ_NXLX01000001.1"/>
</dbReference>
<reference evidence="3 4" key="1">
    <citation type="submission" date="2018-04" db="EMBL/GenBank/DDBJ databases">
        <title>Novel Campyloabacter and Helicobacter Species and Strains.</title>
        <authorList>
            <person name="Mannion A.J."/>
            <person name="Shen Z."/>
            <person name="Fox J.G."/>
        </authorList>
    </citation>
    <scope>NUCLEOTIDE SEQUENCE [LARGE SCALE GENOMIC DNA]</scope>
    <source>
        <strain evidence="3 4">MIT 04-9362</strain>
    </source>
</reference>
<name>A0A3D8JAZ4_9HELI</name>
<dbReference type="AlphaFoldDB" id="A0A3D8JAZ4"/>
<evidence type="ECO:0008006" key="5">
    <source>
        <dbReference type="Google" id="ProtNLM"/>
    </source>
</evidence>
<feature type="transmembrane region" description="Helical" evidence="2">
    <location>
        <begin position="6"/>
        <end position="31"/>
    </location>
</feature>
<dbReference type="Pfam" id="PF13103">
    <property type="entry name" value="TonB_2"/>
    <property type="match status" value="1"/>
</dbReference>
<organism evidence="3 4">
    <name type="scientific">Helicobacter anseris</name>
    <dbReference type="NCBI Taxonomy" id="375926"/>
    <lineage>
        <taxon>Bacteria</taxon>
        <taxon>Pseudomonadati</taxon>
        <taxon>Campylobacterota</taxon>
        <taxon>Epsilonproteobacteria</taxon>
        <taxon>Campylobacterales</taxon>
        <taxon>Helicobacteraceae</taxon>
        <taxon>Helicobacter</taxon>
    </lineage>
</organism>
<keyword evidence="4" id="KW-1185">Reference proteome</keyword>
<keyword evidence="2" id="KW-0472">Membrane</keyword>
<comment type="caution">
    <text evidence="3">The sequence shown here is derived from an EMBL/GenBank/DDBJ whole genome shotgun (WGS) entry which is preliminary data.</text>
</comment>
<dbReference type="EMBL" id="NXLX01000001">
    <property type="protein sequence ID" value="RDU74667.1"/>
    <property type="molecule type" value="Genomic_DNA"/>
</dbReference>
<evidence type="ECO:0000313" key="4">
    <source>
        <dbReference type="Proteomes" id="UP000256695"/>
    </source>
</evidence>
<keyword evidence="2" id="KW-1133">Transmembrane helix</keyword>
<keyword evidence="2" id="KW-0812">Transmembrane</keyword>
<evidence type="ECO:0000256" key="1">
    <source>
        <dbReference type="SAM" id="MobiDB-lite"/>
    </source>
</evidence>
<proteinExistence type="predicted"/>